<dbReference type="SUPFAM" id="SSF52833">
    <property type="entry name" value="Thioredoxin-like"/>
    <property type="match status" value="1"/>
</dbReference>
<dbReference type="Gene3D" id="1.20.120.1960">
    <property type="entry name" value="QSOX sulfhydryl oxidase domain"/>
    <property type="match status" value="1"/>
</dbReference>
<accession>A0A914C3Z0</accession>
<keyword evidence="2 8" id="KW-0285">Flavoprotein</keyword>
<evidence type="ECO:0000259" key="11">
    <source>
        <dbReference type="PROSITE" id="PS51352"/>
    </source>
</evidence>
<dbReference type="EC" id="1.8.3.2" evidence="8"/>
<dbReference type="PANTHER" id="PTHR22897:SF8">
    <property type="entry name" value="SULFHYDRYL OXIDASE"/>
    <property type="match status" value="1"/>
</dbReference>
<feature type="chain" id="PRO_5037481028" description="Sulfhydryl oxidase" evidence="9">
    <location>
        <begin position="18"/>
        <end position="582"/>
    </location>
</feature>
<evidence type="ECO:0000313" key="13">
    <source>
        <dbReference type="WBParaSite" id="ACRNAN_Path_236.g875.t1"/>
    </source>
</evidence>
<evidence type="ECO:0000256" key="9">
    <source>
        <dbReference type="SAM" id="SignalP"/>
    </source>
</evidence>
<protein>
    <recommendedName>
        <fullName evidence="8">Sulfhydryl oxidase</fullName>
        <ecNumber evidence="8">1.8.3.2</ecNumber>
    </recommendedName>
</protein>
<dbReference type="InterPro" id="IPR013766">
    <property type="entry name" value="Thioredoxin_domain"/>
</dbReference>
<dbReference type="PROSITE" id="PS51352">
    <property type="entry name" value="THIOREDOXIN_2"/>
    <property type="match status" value="1"/>
</dbReference>
<feature type="domain" description="Thioredoxin" evidence="11">
    <location>
        <begin position="14"/>
        <end position="158"/>
    </location>
</feature>
<dbReference type="InterPro" id="IPR036249">
    <property type="entry name" value="Thioredoxin-like_sf"/>
</dbReference>
<dbReference type="InterPro" id="IPR017937">
    <property type="entry name" value="Thioredoxin_CS"/>
</dbReference>
<evidence type="ECO:0000256" key="1">
    <source>
        <dbReference type="ARBA" id="ARBA00001974"/>
    </source>
</evidence>
<evidence type="ECO:0000256" key="3">
    <source>
        <dbReference type="ARBA" id="ARBA00022729"/>
    </source>
</evidence>
<dbReference type="FunFam" id="3.40.30.10:FF:000379">
    <property type="entry name" value="Sulfhydryl oxidase"/>
    <property type="match status" value="1"/>
</dbReference>
<dbReference type="SUPFAM" id="SSF69000">
    <property type="entry name" value="FAD-dependent thiol oxidase"/>
    <property type="match status" value="1"/>
</dbReference>
<dbReference type="InterPro" id="IPR036774">
    <property type="entry name" value="ERV/ALR_sulphydryl_oxid_sf"/>
</dbReference>
<keyword evidence="4 8" id="KW-0274">FAD</keyword>
<keyword evidence="6" id="KW-1015">Disulfide bond</keyword>
<dbReference type="FunFam" id="1.20.120.310:FF:000005">
    <property type="entry name" value="Sulfhydryl oxidase"/>
    <property type="match status" value="1"/>
</dbReference>
<dbReference type="Gene3D" id="1.20.120.310">
    <property type="entry name" value="ERV/ALR sulfhydryl oxidase domain"/>
    <property type="match status" value="1"/>
</dbReference>
<dbReference type="GO" id="GO:0005615">
    <property type="term" value="C:extracellular space"/>
    <property type="evidence" value="ECO:0007669"/>
    <property type="project" value="TreeGrafter"/>
</dbReference>
<organism evidence="12 13">
    <name type="scientific">Acrobeloides nanus</name>
    <dbReference type="NCBI Taxonomy" id="290746"/>
    <lineage>
        <taxon>Eukaryota</taxon>
        <taxon>Metazoa</taxon>
        <taxon>Ecdysozoa</taxon>
        <taxon>Nematoda</taxon>
        <taxon>Chromadorea</taxon>
        <taxon>Rhabditida</taxon>
        <taxon>Tylenchina</taxon>
        <taxon>Cephalobomorpha</taxon>
        <taxon>Cephaloboidea</taxon>
        <taxon>Cephalobidae</taxon>
        <taxon>Acrobeloides</taxon>
    </lineage>
</organism>
<comment type="catalytic activity">
    <reaction evidence="8">
        <text>2 R'C(R)SH + O2 = R'C(R)S-S(R)CR' + H2O2</text>
        <dbReference type="Rhea" id="RHEA:17357"/>
        <dbReference type="ChEBI" id="CHEBI:15379"/>
        <dbReference type="ChEBI" id="CHEBI:16240"/>
        <dbReference type="ChEBI" id="CHEBI:16520"/>
        <dbReference type="ChEBI" id="CHEBI:17412"/>
        <dbReference type="EC" id="1.8.3.2"/>
    </reaction>
</comment>
<keyword evidence="7" id="KW-0325">Glycoprotein</keyword>
<dbReference type="GO" id="GO:0003756">
    <property type="term" value="F:protein disulfide isomerase activity"/>
    <property type="evidence" value="ECO:0007669"/>
    <property type="project" value="TreeGrafter"/>
</dbReference>
<evidence type="ECO:0000256" key="2">
    <source>
        <dbReference type="ARBA" id="ARBA00022630"/>
    </source>
</evidence>
<evidence type="ECO:0000256" key="8">
    <source>
        <dbReference type="RuleBase" id="RU371123"/>
    </source>
</evidence>
<evidence type="ECO:0000256" key="6">
    <source>
        <dbReference type="ARBA" id="ARBA00023157"/>
    </source>
</evidence>
<dbReference type="Pfam" id="PF04777">
    <property type="entry name" value="Evr1_Alr"/>
    <property type="match status" value="1"/>
</dbReference>
<dbReference type="InterPro" id="IPR039798">
    <property type="entry name" value="Sulfhydryl_oxidase"/>
</dbReference>
<dbReference type="Pfam" id="PF00085">
    <property type="entry name" value="Thioredoxin"/>
    <property type="match status" value="1"/>
</dbReference>
<dbReference type="WBParaSite" id="ACRNAN_Path_236.g875.t1">
    <property type="protein sequence ID" value="ACRNAN_Path_236.g875.t1"/>
    <property type="gene ID" value="ACRNAN_Path_236.g875"/>
</dbReference>
<keyword evidence="3 9" id="KW-0732">Signal</keyword>
<evidence type="ECO:0000313" key="12">
    <source>
        <dbReference type="Proteomes" id="UP000887540"/>
    </source>
</evidence>
<dbReference type="GO" id="GO:0000139">
    <property type="term" value="C:Golgi membrane"/>
    <property type="evidence" value="ECO:0007669"/>
    <property type="project" value="TreeGrafter"/>
</dbReference>
<evidence type="ECO:0000256" key="7">
    <source>
        <dbReference type="ARBA" id="ARBA00023180"/>
    </source>
</evidence>
<name>A0A914C3Z0_9BILA</name>
<sequence length="582" mass="67115">MLWLTAIFLCKIYASVGEIADIGTVPKGVNPTLYDSVEDSVIQLDETTFNDTVFCTGREDCSSYLVEFYSDWCGHCRSYAPVYKSFAKDIRGWNKVVKIAAMNCADPLNDVTCRANGILFFPYMKYFPRNSSDTFYGVKLRPYQSLAEMRDQLTQVILQDYAINRFDDWPNFDILGDITTYGELWHGAKESADNMAIIFESDTSSLVGAQLLLDLTKYNDRLLARRCHKSHPLVDALHINDFPTLAVFRRGERVPVLIAELRRLLLSELEEYLRNENNFRERDIAFSSRRNRTDICAANPEKCKVLYYASEQDMLKALRYALLREVTRSGGYLHGSNLTALYTFVDALAQHFPQVSLTNLGGNETEVLLDHSARARMVFMQLRDFIGSRGFNEPLSADNWQTEFIRAEQAQGNPFPVTLDWDHCRGSSAQFRGYTCGLWTTFHALTVRAFKNSANDVSFRPLSILHSIRDWVGEFFGCEHCRNHFLKMTTKTFKMESQVRQSEDVFMYLWRAHNIVNARLKGRETEDPKFPKYQFPPLFLCPNCQEEQGRLNENEVLNYLLHYYSSIKPIQDDPTTQQSTFV</sequence>
<evidence type="ECO:0000256" key="4">
    <source>
        <dbReference type="ARBA" id="ARBA00022827"/>
    </source>
</evidence>
<feature type="signal peptide" evidence="9">
    <location>
        <begin position="1"/>
        <end position="17"/>
    </location>
</feature>
<dbReference type="GO" id="GO:0006457">
    <property type="term" value="P:protein folding"/>
    <property type="evidence" value="ECO:0007669"/>
    <property type="project" value="TreeGrafter"/>
</dbReference>
<reference evidence="13" key="1">
    <citation type="submission" date="2022-11" db="UniProtKB">
        <authorList>
            <consortium name="WormBaseParasite"/>
        </authorList>
    </citation>
    <scope>IDENTIFICATION</scope>
</reference>
<feature type="domain" description="ERV/ALR sulfhydryl oxidase" evidence="10">
    <location>
        <begin position="427"/>
        <end position="535"/>
    </location>
</feature>
<dbReference type="PROSITE" id="PS00194">
    <property type="entry name" value="THIOREDOXIN_1"/>
    <property type="match status" value="1"/>
</dbReference>
<dbReference type="PROSITE" id="PS51324">
    <property type="entry name" value="ERV_ALR"/>
    <property type="match status" value="1"/>
</dbReference>
<comment type="cofactor">
    <cofactor evidence="1 8">
        <name>FAD</name>
        <dbReference type="ChEBI" id="CHEBI:57692"/>
    </cofactor>
</comment>
<dbReference type="PANTHER" id="PTHR22897">
    <property type="entry name" value="QUIESCIN Q6-RELATED SULFHYDRYL OXIDASE"/>
    <property type="match status" value="1"/>
</dbReference>
<dbReference type="AlphaFoldDB" id="A0A914C3Z0"/>
<evidence type="ECO:0000259" key="10">
    <source>
        <dbReference type="PROSITE" id="PS51324"/>
    </source>
</evidence>
<dbReference type="Gene3D" id="3.40.30.10">
    <property type="entry name" value="Glutaredoxin"/>
    <property type="match status" value="2"/>
</dbReference>
<dbReference type="GO" id="GO:0016971">
    <property type="term" value="F:flavin-dependent sulfhydryl oxidase activity"/>
    <property type="evidence" value="ECO:0007669"/>
    <property type="project" value="InterPro"/>
</dbReference>
<dbReference type="InterPro" id="IPR017905">
    <property type="entry name" value="ERV/ALR_sulphydryl_oxidase"/>
</dbReference>
<proteinExistence type="predicted"/>
<evidence type="ECO:0000256" key="5">
    <source>
        <dbReference type="ARBA" id="ARBA00023002"/>
    </source>
</evidence>
<keyword evidence="12" id="KW-1185">Reference proteome</keyword>
<dbReference type="InterPro" id="IPR042568">
    <property type="entry name" value="QSOX_FAD-bd_sf"/>
</dbReference>
<keyword evidence="5 8" id="KW-0560">Oxidoreductase</keyword>
<dbReference type="Proteomes" id="UP000887540">
    <property type="component" value="Unplaced"/>
</dbReference>